<evidence type="ECO:0000313" key="2">
    <source>
        <dbReference type="Proteomes" id="UP000012149"/>
    </source>
</evidence>
<name>M6VI62_9LEPT</name>
<dbReference type="EMBL" id="AKWE02000128">
    <property type="protein sequence ID" value="EMO57187.1"/>
    <property type="molecule type" value="Genomic_DNA"/>
</dbReference>
<reference evidence="1 2" key="1">
    <citation type="submission" date="2013-01" db="EMBL/GenBank/DDBJ databases">
        <authorList>
            <person name="Harkins D.M."/>
            <person name="Durkin A.S."/>
            <person name="Brinkac L.M."/>
            <person name="Haft D.H."/>
            <person name="Selengut J.D."/>
            <person name="Sanka R."/>
            <person name="DePew J."/>
            <person name="Purushe J."/>
            <person name="Matthias M.A."/>
            <person name="Vinetz J.M."/>
            <person name="Sutton G.G."/>
            <person name="Nierman W.C."/>
            <person name="Fouts D.E."/>
        </authorList>
    </citation>
    <scope>NUCLEOTIDE SEQUENCE [LARGE SCALE GENOMIC DNA]</scope>
    <source>
        <strain evidence="1 2">CBC1416</strain>
    </source>
</reference>
<dbReference type="AlphaFoldDB" id="M6VI62"/>
<gene>
    <name evidence="1" type="ORF">LEP1GSC161_0388</name>
</gene>
<sequence>MDERIYRTWKKTNMRPFKILGVQQIAVGGEDKKNSKLFGWISSDLKNGNV</sequence>
<accession>M6VI62</accession>
<organism evidence="1 2">
    <name type="scientific">Leptospira santarosai str. CBC1416</name>
    <dbReference type="NCBI Taxonomy" id="1193059"/>
    <lineage>
        <taxon>Bacteria</taxon>
        <taxon>Pseudomonadati</taxon>
        <taxon>Spirochaetota</taxon>
        <taxon>Spirochaetia</taxon>
        <taxon>Leptospirales</taxon>
        <taxon>Leptospiraceae</taxon>
        <taxon>Leptospira</taxon>
    </lineage>
</organism>
<comment type="caution">
    <text evidence="1">The sequence shown here is derived from an EMBL/GenBank/DDBJ whole genome shotgun (WGS) entry which is preliminary data.</text>
</comment>
<evidence type="ECO:0000313" key="1">
    <source>
        <dbReference type="EMBL" id="EMO57187.1"/>
    </source>
</evidence>
<dbReference type="Proteomes" id="UP000012149">
    <property type="component" value="Unassembled WGS sequence"/>
</dbReference>
<protein>
    <submittedName>
        <fullName evidence="1">Uncharacterized protein</fullName>
    </submittedName>
</protein>
<proteinExistence type="predicted"/>